<dbReference type="GO" id="GO:0005576">
    <property type="term" value="C:extracellular region"/>
    <property type="evidence" value="ECO:0007669"/>
    <property type="project" value="UniProtKB-SubCell"/>
</dbReference>
<dbReference type="AlphaFoldDB" id="A0A9C6SWZ7"/>
<evidence type="ECO:0000256" key="6">
    <source>
        <dbReference type="ARBA" id="ARBA00022801"/>
    </source>
</evidence>
<evidence type="ECO:0000256" key="4">
    <source>
        <dbReference type="ARBA" id="ARBA00022670"/>
    </source>
</evidence>
<evidence type="ECO:0000259" key="11">
    <source>
        <dbReference type="PROSITE" id="PS50240"/>
    </source>
</evidence>
<feature type="signal peptide" evidence="10">
    <location>
        <begin position="1"/>
        <end position="32"/>
    </location>
</feature>
<keyword evidence="4" id="KW-0645">Protease</keyword>
<reference evidence="13" key="1">
    <citation type="submission" date="2025-08" db="UniProtKB">
        <authorList>
            <consortium name="RefSeq"/>
        </authorList>
    </citation>
    <scope>IDENTIFICATION</scope>
    <source>
        <strain evidence="13">15112-1751.03</strain>
        <tissue evidence="13">Whole Adult</tissue>
    </source>
</reference>
<evidence type="ECO:0000256" key="7">
    <source>
        <dbReference type="ARBA" id="ARBA00022825"/>
    </source>
</evidence>
<dbReference type="InterPro" id="IPR043504">
    <property type="entry name" value="Peptidase_S1_PA_chymotrypsin"/>
</dbReference>
<dbReference type="PRINTS" id="PR00722">
    <property type="entry name" value="CHYMOTRYPSIN"/>
</dbReference>
<dbReference type="InterPro" id="IPR001314">
    <property type="entry name" value="Peptidase_S1A"/>
</dbReference>
<evidence type="ECO:0000256" key="3">
    <source>
        <dbReference type="ARBA" id="ARBA00022525"/>
    </source>
</evidence>
<dbReference type="Gene3D" id="2.40.10.10">
    <property type="entry name" value="Trypsin-like serine proteases"/>
    <property type="match status" value="1"/>
</dbReference>
<dbReference type="Pfam" id="PF00089">
    <property type="entry name" value="Trypsin"/>
    <property type="match status" value="1"/>
</dbReference>
<proteinExistence type="inferred from homology"/>
<keyword evidence="5 10" id="KW-0732">Signal</keyword>
<dbReference type="InterPro" id="IPR001254">
    <property type="entry name" value="Trypsin_dom"/>
</dbReference>
<organism evidence="12 13">
    <name type="scientific">Drosophila albomicans</name>
    <name type="common">Fruit fly</name>
    <dbReference type="NCBI Taxonomy" id="7291"/>
    <lineage>
        <taxon>Eukaryota</taxon>
        <taxon>Metazoa</taxon>
        <taxon>Ecdysozoa</taxon>
        <taxon>Arthropoda</taxon>
        <taxon>Hexapoda</taxon>
        <taxon>Insecta</taxon>
        <taxon>Pterygota</taxon>
        <taxon>Neoptera</taxon>
        <taxon>Endopterygota</taxon>
        <taxon>Diptera</taxon>
        <taxon>Brachycera</taxon>
        <taxon>Muscomorpha</taxon>
        <taxon>Ephydroidea</taxon>
        <taxon>Drosophilidae</taxon>
        <taxon>Drosophila</taxon>
    </lineage>
</organism>
<dbReference type="InterPro" id="IPR050430">
    <property type="entry name" value="Peptidase_S1"/>
</dbReference>
<dbReference type="Proteomes" id="UP000515160">
    <property type="component" value="Chromosome 2R"/>
</dbReference>
<dbReference type="GO" id="GO:0016485">
    <property type="term" value="P:protein processing"/>
    <property type="evidence" value="ECO:0007669"/>
    <property type="project" value="UniProtKB-ARBA"/>
</dbReference>
<dbReference type="RefSeq" id="XP_051863334.1">
    <property type="nucleotide sequence ID" value="XM_052007374.1"/>
</dbReference>
<evidence type="ECO:0000313" key="12">
    <source>
        <dbReference type="Proteomes" id="UP000515160"/>
    </source>
</evidence>
<evidence type="ECO:0000313" key="13">
    <source>
        <dbReference type="RefSeq" id="XP_051863334.1"/>
    </source>
</evidence>
<evidence type="ECO:0000256" key="1">
    <source>
        <dbReference type="ARBA" id="ARBA00004613"/>
    </source>
</evidence>
<dbReference type="PANTHER" id="PTHR24276">
    <property type="entry name" value="POLYSERASE-RELATED"/>
    <property type="match status" value="1"/>
</dbReference>
<keyword evidence="6" id="KW-0378">Hydrolase</keyword>
<dbReference type="FunFam" id="2.40.10.10:FF:000047">
    <property type="entry name" value="Trypsin eta"/>
    <property type="match status" value="1"/>
</dbReference>
<feature type="domain" description="Peptidase S1" evidence="11">
    <location>
        <begin position="64"/>
        <end position="289"/>
    </location>
</feature>
<comment type="similarity">
    <text evidence="2">Belongs to the peptidase S1 family.</text>
</comment>
<keyword evidence="12" id="KW-1185">Reference proteome</keyword>
<gene>
    <name evidence="13" type="primary">LOC117574498</name>
</gene>
<sequence>MYFSFTLHCTTMRSLLLSLSLCLLLFVASSEALRLRGEQQPAQRAANSVRYASRLDAPSPQGRVVGGSTVNIGEWPWMVSIQNQYGMDFCGGVVINETWILTAASCVSGLRARNVIAVTGTVDTYNFSSPYYLVDEIHIHCNFDKPLYHNDIALLHVNENIELNDETAIIPLNEIDELQEGEKLSFAGWGTPSADGTRSRYLLKSDGTYVDVEKCRSELGDTEDVDLGHVCVQMAAGKGTCHGDTGGPLINEQGELVGIGNWGVPCGLGYPDVYARVAFYSDWIRTIINGCGIA</sequence>
<keyword evidence="9" id="KW-1015">Disulfide bond</keyword>
<protein>
    <submittedName>
        <fullName evidence="13">Chymotrypsin-2</fullName>
    </submittedName>
</protein>
<dbReference type="GeneID" id="117574498"/>
<evidence type="ECO:0000256" key="2">
    <source>
        <dbReference type="ARBA" id="ARBA00007664"/>
    </source>
</evidence>
<dbReference type="InterPro" id="IPR009003">
    <property type="entry name" value="Peptidase_S1_PA"/>
</dbReference>
<feature type="chain" id="PRO_5039455247" evidence="10">
    <location>
        <begin position="33"/>
        <end position="294"/>
    </location>
</feature>
<keyword evidence="7" id="KW-0720">Serine protease</keyword>
<evidence type="ECO:0000256" key="10">
    <source>
        <dbReference type="SAM" id="SignalP"/>
    </source>
</evidence>
<evidence type="ECO:0000256" key="8">
    <source>
        <dbReference type="ARBA" id="ARBA00023145"/>
    </source>
</evidence>
<keyword evidence="8" id="KW-0865">Zymogen</keyword>
<keyword evidence="3" id="KW-0964">Secreted</keyword>
<dbReference type="PROSITE" id="PS50240">
    <property type="entry name" value="TRYPSIN_DOM"/>
    <property type="match status" value="1"/>
</dbReference>
<evidence type="ECO:0000256" key="5">
    <source>
        <dbReference type="ARBA" id="ARBA00022729"/>
    </source>
</evidence>
<name>A0A9C6SWZ7_DROAB</name>
<dbReference type="PANTHER" id="PTHR24276:SF96">
    <property type="entry name" value="PEPTIDASE S1 DOMAIN-CONTAINING PROTEIN"/>
    <property type="match status" value="1"/>
</dbReference>
<accession>A0A9C6SWZ7</accession>
<dbReference type="SUPFAM" id="SSF50494">
    <property type="entry name" value="Trypsin-like serine proteases"/>
    <property type="match status" value="1"/>
</dbReference>
<dbReference type="OrthoDB" id="60866at2759"/>
<dbReference type="CDD" id="cd00190">
    <property type="entry name" value="Tryp_SPc"/>
    <property type="match status" value="1"/>
</dbReference>
<dbReference type="SMART" id="SM00020">
    <property type="entry name" value="Tryp_SPc"/>
    <property type="match status" value="1"/>
</dbReference>
<dbReference type="GO" id="GO:0004252">
    <property type="term" value="F:serine-type endopeptidase activity"/>
    <property type="evidence" value="ECO:0007669"/>
    <property type="project" value="InterPro"/>
</dbReference>
<evidence type="ECO:0000256" key="9">
    <source>
        <dbReference type="ARBA" id="ARBA00023157"/>
    </source>
</evidence>
<comment type="subcellular location">
    <subcellularLocation>
        <location evidence="1">Secreted</location>
    </subcellularLocation>
</comment>